<dbReference type="InterPro" id="IPR004364">
    <property type="entry name" value="Aa-tRNA-synt_II"/>
</dbReference>
<gene>
    <name evidence="6" type="primary">lysS</name>
    <name evidence="6" type="ORF">SLAVMIC_00691</name>
</gene>
<evidence type="ECO:0000256" key="3">
    <source>
        <dbReference type="ARBA" id="ARBA00022840"/>
    </source>
</evidence>
<protein>
    <submittedName>
        <fullName evidence="6">Lysine--tRNA ligase</fullName>
        <ecNumber evidence="6">6.1.1.6</ecNumber>
    </submittedName>
</protein>
<evidence type="ECO:0000256" key="2">
    <source>
        <dbReference type="ARBA" id="ARBA00022741"/>
    </source>
</evidence>
<dbReference type="GO" id="GO:0005524">
    <property type="term" value="F:ATP binding"/>
    <property type="evidence" value="ECO:0007669"/>
    <property type="project" value="UniProtKB-KW"/>
</dbReference>
<keyword evidence="4" id="KW-0030">Aminoacyl-tRNA synthetase</keyword>
<feature type="domain" description="Aminoacyl-transfer RNA synthetases class-II family profile" evidence="5">
    <location>
        <begin position="132"/>
        <end position="403"/>
    </location>
</feature>
<dbReference type="EC" id="6.1.1.6" evidence="6"/>
<reference evidence="6" key="1">
    <citation type="submission" date="2021-06" db="EMBL/GenBank/DDBJ databases">
        <authorList>
            <person name="Gannon L."/>
            <person name="Redgwell R T."/>
            <person name="Michniewski S."/>
            <person name="Harrison D C."/>
            <person name="Millard A."/>
        </authorList>
    </citation>
    <scope>NUCLEOTIDE SEQUENCE</scope>
</reference>
<dbReference type="Pfam" id="PF00152">
    <property type="entry name" value="tRNA-synt_2"/>
    <property type="match status" value="1"/>
</dbReference>
<evidence type="ECO:0000313" key="6">
    <source>
        <dbReference type="EMBL" id="CAG7581134.1"/>
    </source>
</evidence>
<dbReference type="PRINTS" id="PR00982">
    <property type="entry name" value="TRNASYNTHLYS"/>
</dbReference>
<evidence type="ECO:0000256" key="4">
    <source>
        <dbReference type="ARBA" id="ARBA00023146"/>
    </source>
</evidence>
<dbReference type="Gene3D" id="2.40.50.140">
    <property type="entry name" value="Nucleic acid-binding proteins"/>
    <property type="match status" value="1"/>
</dbReference>
<dbReference type="Gene3D" id="3.30.930.10">
    <property type="entry name" value="Bira Bifunctional Protein, Domain 2"/>
    <property type="match status" value="1"/>
</dbReference>
<accession>A0A8D9CCJ0</accession>
<keyword evidence="1 6" id="KW-0436">Ligase</keyword>
<dbReference type="GO" id="GO:0004824">
    <property type="term" value="F:lysine-tRNA ligase activity"/>
    <property type="evidence" value="ECO:0007669"/>
    <property type="project" value="UniProtKB-EC"/>
</dbReference>
<proteinExistence type="predicted"/>
<dbReference type="PANTHER" id="PTHR42918">
    <property type="entry name" value="LYSYL-TRNA SYNTHETASE"/>
    <property type="match status" value="1"/>
</dbReference>
<keyword evidence="3" id="KW-0067">ATP-binding</keyword>
<dbReference type="EMBL" id="OU342829">
    <property type="protein sequence ID" value="CAG7581134.1"/>
    <property type="molecule type" value="Genomic_DNA"/>
</dbReference>
<dbReference type="SUPFAM" id="SSF50249">
    <property type="entry name" value="Nucleic acid-binding proteins"/>
    <property type="match status" value="1"/>
</dbReference>
<dbReference type="PANTHER" id="PTHR42918:SF15">
    <property type="entry name" value="LYSINE--TRNA LIGASE, CHLOROPLASTIC_MITOCHONDRIAL"/>
    <property type="match status" value="1"/>
</dbReference>
<name>A0A8D9CCJ0_9VIRU</name>
<sequence>MQITEIGINLTLRGRILNRRRMGRASFYDILVDGDTVQVFSNNAVEGYEELLALPAGTFISVSGETFITRTGHNTLRMESYEVLHVPVRALPIVRDDGENRYNDIEDPESIRRRRYLRTIISEEERNTFITRSRLISMIRRVFEDLGYMEVETPILHPVYGGAEATPFVTHHEALDSEFYLRIAPELYLRRMIIGGYERVFEIGRNFRNEGISNRHNPEFTVIEAYAAFEDYTFSMGIVEDLISRISDEFGSEFEFGENTIDFTNVRRVRFRDIVEEVCNVDVSTMEDNEIAELFEREVETSLIDPTIVYDYPSIISPLALPREDDPSTAERFELFIGGMEIGNAYSELNDVELHLENIGDEDADFVEALEYGMPPTTGIGIGIDRLVMILTNRHIRDVIFFPSMRRQ</sequence>
<evidence type="ECO:0000256" key="1">
    <source>
        <dbReference type="ARBA" id="ARBA00022598"/>
    </source>
</evidence>
<organism evidence="6">
    <name type="scientific">uncultured marine phage</name>
    <dbReference type="NCBI Taxonomy" id="707152"/>
    <lineage>
        <taxon>Viruses</taxon>
        <taxon>environmental samples</taxon>
    </lineage>
</organism>
<dbReference type="InterPro" id="IPR045864">
    <property type="entry name" value="aa-tRNA-synth_II/BPL/LPL"/>
</dbReference>
<evidence type="ECO:0000259" key="5">
    <source>
        <dbReference type="PROSITE" id="PS50862"/>
    </source>
</evidence>
<dbReference type="InterPro" id="IPR006195">
    <property type="entry name" value="aa-tRNA-synth_II"/>
</dbReference>
<dbReference type="PROSITE" id="PS50862">
    <property type="entry name" value="AA_TRNA_LIGASE_II"/>
    <property type="match status" value="1"/>
</dbReference>
<dbReference type="SUPFAM" id="SSF55681">
    <property type="entry name" value="Class II aaRS and biotin synthetases"/>
    <property type="match status" value="1"/>
</dbReference>
<dbReference type="InterPro" id="IPR018149">
    <property type="entry name" value="Lys-tRNA-synth_II_C"/>
</dbReference>
<keyword evidence="2" id="KW-0547">Nucleotide-binding</keyword>
<dbReference type="GO" id="GO:0000049">
    <property type="term" value="F:tRNA binding"/>
    <property type="evidence" value="ECO:0007669"/>
    <property type="project" value="TreeGrafter"/>
</dbReference>
<dbReference type="InterPro" id="IPR012340">
    <property type="entry name" value="NA-bd_OB-fold"/>
</dbReference>